<dbReference type="EMBL" id="QXFW01000728">
    <property type="protein sequence ID" value="KAE9004378.1"/>
    <property type="molecule type" value="Genomic_DNA"/>
</dbReference>
<dbReference type="EMBL" id="QXGE01000756">
    <property type="protein sequence ID" value="KAE9304360.1"/>
    <property type="molecule type" value="Genomic_DNA"/>
</dbReference>
<gene>
    <name evidence="7" type="ORF">PF001_g13122</name>
    <name evidence="6" type="ORF">PF002_g14888</name>
    <name evidence="5" type="ORF">PF005_g13597</name>
    <name evidence="4" type="ORF">PF006_g12671</name>
    <name evidence="3" type="ORF">PF007_g13532</name>
    <name evidence="1" type="ORF">PF009_g14614</name>
    <name evidence="2" type="ORF">PF011_g12485</name>
</gene>
<dbReference type="Proteomes" id="UP000437068">
    <property type="component" value="Unassembled WGS sequence"/>
</dbReference>
<protein>
    <submittedName>
        <fullName evidence="1">Uncharacterized protein</fullName>
    </submittedName>
</protein>
<evidence type="ECO:0000313" key="8">
    <source>
        <dbReference type="Proteomes" id="UP000429523"/>
    </source>
</evidence>
<evidence type="ECO:0000313" key="14">
    <source>
        <dbReference type="Proteomes" id="UP000460718"/>
    </source>
</evidence>
<dbReference type="AlphaFoldDB" id="A0A6A3ETV1"/>
<evidence type="ECO:0000313" key="6">
    <source>
        <dbReference type="EMBL" id="KAE9223748.1"/>
    </source>
</evidence>
<evidence type="ECO:0000313" key="11">
    <source>
        <dbReference type="Proteomes" id="UP000440367"/>
    </source>
</evidence>
<dbReference type="Proteomes" id="UP000433483">
    <property type="component" value="Unassembled WGS sequence"/>
</dbReference>
<dbReference type="EMBL" id="QXGD01000812">
    <property type="protein sequence ID" value="KAE9223748.1"/>
    <property type="molecule type" value="Genomic_DNA"/>
</dbReference>
<proteinExistence type="predicted"/>
<evidence type="ECO:0000313" key="1">
    <source>
        <dbReference type="EMBL" id="KAE8935441.1"/>
    </source>
</evidence>
<evidence type="ECO:0000313" key="9">
    <source>
        <dbReference type="Proteomes" id="UP000433483"/>
    </source>
</evidence>
<dbReference type="Proteomes" id="UP000440732">
    <property type="component" value="Unassembled WGS sequence"/>
</dbReference>
<reference evidence="8 9" key="1">
    <citation type="submission" date="2018-08" db="EMBL/GenBank/DDBJ databases">
        <title>Genomic investigation of the strawberry pathogen Phytophthora fragariae indicates pathogenicity is determined by transcriptional variation in three key races.</title>
        <authorList>
            <person name="Adams T.M."/>
            <person name="Armitage A.D."/>
            <person name="Sobczyk M.K."/>
            <person name="Bates H.J."/>
            <person name="Dunwell J.M."/>
            <person name="Nellist C.F."/>
            <person name="Harrison R.J."/>
        </authorList>
    </citation>
    <scope>NUCLEOTIDE SEQUENCE [LARGE SCALE GENOMIC DNA]</scope>
    <source>
        <strain evidence="7 10">A4</strain>
        <strain evidence="6 11">BC-1</strain>
        <strain evidence="5 9">NOV-27</strain>
        <strain evidence="4 12">NOV-5</strain>
        <strain evidence="3 13">NOV-71</strain>
        <strain evidence="1 8">NOV-9</strain>
        <strain evidence="2 14">SCRP245</strain>
    </source>
</reference>
<organism evidence="1 8">
    <name type="scientific">Phytophthora fragariae</name>
    <dbReference type="NCBI Taxonomy" id="53985"/>
    <lineage>
        <taxon>Eukaryota</taxon>
        <taxon>Sar</taxon>
        <taxon>Stramenopiles</taxon>
        <taxon>Oomycota</taxon>
        <taxon>Peronosporomycetes</taxon>
        <taxon>Peronosporales</taxon>
        <taxon>Peronosporaceae</taxon>
        <taxon>Phytophthora</taxon>
    </lineage>
</organism>
<name>A0A6A3ETV1_9STRA</name>
<dbReference type="OrthoDB" id="129639at2759"/>
<evidence type="ECO:0000313" key="5">
    <source>
        <dbReference type="EMBL" id="KAE9204971.1"/>
    </source>
</evidence>
<evidence type="ECO:0000313" key="13">
    <source>
        <dbReference type="Proteomes" id="UP000441208"/>
    </source>
</evidence>
<dbReference type="Proteomes" id="UP000440367">
    <property type="component" value="Unassembled WGS sequence"/>
</dbReference>
<accession>A0A6A3ETV1</accession>
<dbReference type="Proteomes" id="UP000460718">
    <property type="component" value="Unassembled WGS sequence"/>
</dbReference>
<dbReference type="Proteomes" id="UP000429523">
    <property type="component" value="Unassembled WGS sequence"/>
</dbReference>
<comment type="caution">
    <text evidence="1">The sequence shown here is derived from an EMBL/GenBank/DDBJ whole genome shotgun (WGS) entry which is preliminary data.</text>
</comment>
<sequence>MASNRAEAFEASVKQRWGFLDPWWKTLAQHIEYCPILRLGALWGSHLFVLNVTMPVRRESDGRTRDEATFRKEFQQVREALALLIAVEHADPKAYAYLLRKYWKIEPRHFGDKPYETTHVALELDVGEQEPQTDEGFVKYDLVRFCGIQSPSEEYVTALSQIVALAKTLKVTPTDIEIPVKVMYGRYGDDESGATSREFAKDLMDIAQAEKEIEAQWETMGGSQEPGVSVTFVLQPMYAGFEMMDLTQAVAGTLESLLDDGFRFSASLMVTSIRRENPDHELEARKALGQFLRQLLSSTRRKQDDAHIPYDFDQDEQDFIDHDLQLVLPGTMRASDFEAMCSAMLHTQTTENLLVATKQWDEANNEHKWKWLAYALFSKRARSSIQNLVICAKQPTAAEARAFTSILTSEHPEEALFGTPRGVAEERDATLRSGAPLRWEFDSEGQPVLDSRLLTLEAPIPLVRTFSDDGESEWINVLVPGFGRCQVQRSNLDFASDVDVDNSTSCIISLVISAPDPDADNLLHAEWLLPCIELIGFALTSLTLDGTRIDENAIIRCCPNLQELSLTTDFLHVQLDFSDYRASRTPTPHLSFAWLDIVKFVNDLVDRENPLSRCVRRLRVDLATWGMRVNGGVTNEVTALLKMLSVNERLGYLEVVSPLLEFTKDFSNFHRKPIFQQREPLSMKCMLAFLSVLPSRATSTKQAKKRNVAETTAAAATAQKLTQVDGGRANKTED</sequence>
<evidence type="ECO:0000313" key="12">
    <source>
        <dbReference type="Proteomes" id="UP000440732"/>
    </source>
</evidence>
<evidence type="ECO:0000313" key="4">
    <source>
        <dbReference type="EMBL" id="KAE9142210.1"/>
    </source>
</evidence>
<dbReference type="EMBL" id="QXGF01000805">
    <property type="protein sequence ID" value="KAE8935441.1"/>
    <property type="molecule type" value="Genomic_DNA"/>
</dbReference>
<evidence type="ECO:0000313" key="3">
    <source>
        <dbReference type="EMBL" id="KAE9106099.1"/>
    </source>
</evidence>
<evidence type="ECO:0000313" key="10">
    <source>
        <dbReference type="Proteomes" id="UP000437068"/>
    </source>
</evidence>
<evidence type="ECO:0000313" key="7">
    <source>
        <dbReference type="EMBL" id="KAE9304360.1"/>
    </source>
</evidence>
<dbReference type="EMBL" id="QXFZ01000748">
    <property type="protein sequence ID" value="KAE9106099.1"/>
    <property type="molecule type" value="Genomic_DNA"/>
</dbReference>
<dbReference type="EMBL" id="QXGB01000761">
    <property type="protein sequence ID" value="KAE9204971.1"/>
    <property type="molecule type" value="Genomic_DNA"/>
</dbReference>
<keyword evidence="9" id="KW-1185">Reference proteome</keyword>
<evidence type="ECO:0000313" key="2">
    <source>
        <dbReference type="EMBL" id="KAE9004378.1"/>
    </source>
</evidence>
<dbReference type="EMBL" id="QXGA01000723">
    <property type="protein sequence ID" value="KAE9142210.1"/>
    <property type="molecule type" value="Genomic_DNA"/>
</dbReference>
<dbReference type="Proteomes" id="UP000441208">
    <property type="component" value="Unassembled WGS sequence"/>
</dbReference>